<name>A0A1I5IL44_PSUAM</name>
<evidence type="ECO:0000313" key="1">
    <source>
        <dbReference type="EMBL" id="SFO61335.1"/>
    </source>
</evidence>
<reference evidence="1 2" key="1">
    <citation type="submission" date="2016-10" db="EMBL/GenBank/DDBJ databases">
        <authorList>
            <person name="de Groot N.N."/>
        </authorList>
    </citation>
    <scope>NUCLEOTIDE SEQUENCE [LARGE SCALE GENOMIC DNA]</scope>
    <source>
        <strain evidence="1 2">CGMCC 4.1877</strain>
    </source>
</reference>
<organism evidence="1 2">
    <name type="scientific">Pseudonocardia ammonioxydans</name>
    <dbReference type="NCBI Taxonomy" id="260086"/>
    <lineage>
        <taxon>Bacteria</taxon>
        <taxon>Bacillati</taxon>
        <taxon>Actinomycetota</taxon>
        <taxon>Actinomycetes</taxon>
        <taxon>Pseudonocardiales</taxon>
        <taxon>Pseudonocardiaceae</taxon>
        <taxon>Pseudonocardia</taxon>
    </lineage>
</organism>
<gene>
    <name evidence="1" type="ORF">SAMN05216207_11112</name>
</gene>
<sequence>MCHAVRGRDDRGMSESEVWELRVGVYCTAEQARDLVDRIQLLLCPDPDHPPPCPIPWSTAHWSLDAAEAAEAYPELVEQARVEQRNR</sequence>
<protein>
    <submittedName>
        <fullName evidence="1">Uncharacterized protein</fullName>
    </submittedName>
</protein>
<keyword evidence="2" id="KW-1185">Reference proteome</keyword>
<dbReference type="AlphaFoldDB" id="A0A1I5IL44"/>
<dbReference type="Proteomes" id="UP000199614">
    <property type="component" value="Unassembled WGS sequence"/>
</dbReference>
<dbReference type="EMBL" id="FOUY01000111">
    <property type="protein sequence ID" value="SFO61335.1"/>
    <property type="molecule type" value="Genomic_DNA"/>
</dbReference>
<accession>A0A1I5IL44</accession>
<proteinExistence type="predicted"/>
<evidence type="ECO:0000313" key="2">
    <source>
        <dbReference type="Proteomes" id="UP000199614"/>
    </source>
</evidence>